<evidence type="ECO:0000313" key="2">
    <source>
        <dbReference type="Proteomes" id="UP000187406"/>
    </source>
</evidence>
<evidence type="ECO:0000313" key="1">
    <source>
        <dbReference type="EMBL" id="GAV78044.1"/>
    </source>
</evidence>
<gene>
    <name evidence="1" type="ORF">CFOL_v3_21512</name>
</gene>
<dbReference type="PANTHER" id="PTHR11439">
    <property type="entry name" value="GAG-POL-RELATED RETROTRANSPOSON"/>
    <property type="match status" value="1"/>
</dbReference>
<dbReference type="SUPFAM" id="SSF56672">
    <property type="entry name" value="DNA/RNA polymerases"/>
    <property type="match status" value="1"/>
</dbReference>
<reference evidence="2" key="1">
    <citation type="submission" date="2016-04" db="EMBL/GenBank/DDBJ databases">
        <title>Cephalotus genome sequencing.</title>
        <authorList>
            <person name="Fukushima K."/>
            <person name="Hasebe M."/>
            <person name="Fang X."/>
        </authorList>
    </citation>
    <scope>NUCLEOTIDE SEQUENCE [LARGE SCALE GENOMIC DNA]</scope>
    <source>
        <strain evidence="2">cv. St1</strain>
    </source>
</reference>
<protein>
    <recommendedName>
        <fullName evidence="3">UBN2_3 domain-containing protein</fullName>
    </recommendedName>
</protein>
<comment type="caution">
    <text evidence="1">The sequence shown here is derived from an EMBL/GenBank/DDBJ whole genome shotgun (WGS) entry which is preliminary data.</text>
</comment>
<evidence type="ECO:0008006" key="3">
    <source>
        <dbReference type="Google" id="ProtNLM"/>
    </source>
</evidence>
<dbReference type="EMBL" id="BDDD01001731">
    <property type="protein sequence ID" value="GAV78044.1"/>
    <property type="molecule type" value="Genomic_DNA"/>
</dbReference>
<dbReference type="AlphaFoldDB" id="A0A1Q3CCT2"/>
<name>A0A1Q3CCT2_CEPFO</name>
<dbReference type="PANTHER" id="PTHR11439:SF463">
    <property type="entry name" value="REVERSE TRANSCRIPTASE TY1_COPIA-TYPE DOMAIN-CONTAINING PROTEIN"/>
    <property type="match status" value="1"/>
</dbReference>
<keyword evidence="2" id="KW-1185">Reference proteome</keyword>
<accession>A0A1Q3CCT2</accession>
<dbReference type="InParanoid" id="A0A1Q3CCT2"/>
<proteinExistence type="predicted"/>
<dbReference type="InterPro" id="IPR043502">
    <property type="entry name" value="DNA/RNA_pol_sf"/>
</dbReference>
<dbReference type="CDD" id="cd09272">
    <property type="entry name" value="RNase_HI_RT_Ty1"/>
    <property type="match status" value="1"/>
</dbReference>
<dbReference type="OrthoDB" id="1729327at2759"/>
<organism evidence="1 2">
    <name type="scientific">Cephalotus follicularis</name>
    <name type="common">Albany pitcher plant</name>
    <dbReference type="NCBI Taxonomy" id="3775"/>
    <lineage>
        <taxon>Eukaryota</taxon>
        <taxon>Viridiplantae</taxon>
        <taxon>Streptophyta</taxon>
        <taxon>Embryophyta</taxon>
        <taxon>Tracheophyta</taxon>
        <taxon>Spermatophyta</taxon>
        <taxon>Magnoliopsida</taxon>
        <taxon>eudicotyledons</taxon>
        <taxon>Gunneridae</taxon>
        <taxon>Pentapetalae</taxon>
        <taxon>rosids</taxon>
        <taxon>fabids</taxon>
        <taxon>Oxalidales</taxon>
        <taxon>Cephalotaceae</taxon>
        <taxon>Cephalotus</taxon>
    </lineage>
</organism>
<sequence>MPDIAYAVSIVSQFMHDPMTLEAVYQILRYLKSAPGKGILYTRYDHLVRSLTYVDWVGSKQDRRSTSGYCTLMSGNLVTWRSKMQTIVSRSTAEAEYRTMALGIWELQWLRMLLSNISLPISGPFMLHCDNQSTMHITNNPVFYERTEHIEVDGHFIGEKIHNNEFHLVHTWTEEQLADIFTKSLHKNRVNFICNKLGLFDVYALT</sequence>
<dbReference type="Proteomes" id="UP000187406">
    <property type="component" value="Unassembled WGS sequence"/>
</dbReference>